<keyword evidence="2" id="KW-0238">DNA-binding</keyword>
<dbReference type="InterPro" id="IPR036390">
    <property type="entry name" value="WH_DNA-bd_sf"/>
</dbReference>
<accession>A0ABU6PNN2</accession>
<keyword evidence="1" id="KW-0805">Transcription regulation</keyword>
<dbReference type="Proteomes" id="UP001343257">
    <property type="component" value="Unassembled WGS sequence"/>
</dbReference>
<organism evidence="5 6">
    <name type="scientific">Paenibacillus chibensis</name>
    <dbReference type="NCBI Taxonomy" id="59846"/>
    <lineage>
        <taxon>Bacteria</taxon>
        <taxon>Bacillati</taxon>
        <taxon>Bacillota</taxon>
        <taxon>Bacilli</taxon>
        <taxon>Bacillales</taxon>
        <taxon>Paenibacillaceae</taxon>
        <taxon>Paenibacillus</taxon>
    </lineage>
</organism>
<protein>
    <submittedName>
        <fullName evidence="5">Helix-turn-helix domain-containing protein</fullName>
    </submittedName>
</protein>
<dbReference type="CDD" id="cd00090">
    <property type="entry name" value="HTH_ARSR"/>
    <property type="match status" value="1"/>
</dbReference>
<dbReference type="Pfam" id="PF01638">
    <property type="entry name" value="HxlR"/>
    <property type="match status" value="1"/>
</dbReference>
<evidence type="ECO:0000313" key="6">
    <source>
        <dbReference type="Proteomes" id="UP001343257"/>
    </source>
</evidence>
<gene>
    <name evidence="5" type="ORF">P9847_04055</name>
</gene>
<evidence type="ECO:0000259" key="4">
    <source>
        <dbReference type="PROSITE" id="PS51118"/>
    </source>
</evidence>
<dbReference type="InterPro" id="IPR036388">
    <property type="entry name" value="WH-like_DNA-bd_sf"/>
</dbReference>
<dbReference type="InterPro" id="IPR011991">
    <property type="entry name" value="ArsR-like_HTH"/>
</dbReference>
<dbReference type="RefSeq" id="WP_328275585.1">
    <property type="nucleotide sequence ID" value="NZ_JARTLD010000009.1"/>
</dbReference>
<evidence type="ECO:0000256" key="2">
    <source>
        <dbReference type="ARBA" id="ARBA00023125"/>
    </source>
</evidence>
<dbReference type="Gene3D" id="1.10.10.10">
    <property type="entry name" value="Winged helix-like DNA-binding domain superfamily/Winged helix DNA-binding domain"/>
    <property type="match status" value="1"/>
</dbReference>
<evidence type="ECO:0000313" key="5">
    <source>
        <dbReference type="EMBL" id="MED5016479.1"/>
    </source>
</evidence>
<dbReference type="InterPro" id="IPR002577">
    <property type="entry name" value="HTH_HxlR"/>
</dbReference>
<dbReference type="PROSITE" id="PS51118">
    <property type="entry name" value="HTH_HXLR"/>
    <property type="match status" value="1"/>
</dbReference>
<keyword evidence="6" id="KW-1185">Reference proteome</keyword>
<keyword evidence="3" id="KW-0804">Transcription</keyword>
<dbReference type="PANTHER" id="PTHR33204:SF29">
    <property type="entry name" value="TRANSCRIPTIONAL REGULATOR"/>
    <property type="match status" value="1"/>
</dbReference>
<dbReference type="PANTHER" id="PTHR33204">
    <property type="entry name" value="TRANSCRIPTIONAL REGULATOR, MARR FAMILY"/>
    <property type="match status" value="1"/>
</dbReference>
<proteinExistence type="predicted"/>
<feature type="domain" description="HTH hxlR-type" evidence="4">
    <location>
        <begin position="11"/>
        <end position="109"/>
    </location>
</feature>
<evidence type="ECO:0000256" key="3">
    <source>
        <dbReference type="ARBA" id="ARBA00023163"/>
    </source>
</evidence>
<sequence length="120" mass="13584">MITFRDQTYSCASEIVLSLVSGKWKIAILNQLAKGPIRFNELQRLLPDTTQRMLTMQLRSLEDDGLISRTVYPVSPPKVEYALSGLGEQLAPMLLMLCDFGSTYIESFIEEDSHNKQKQA</sequence>
<dbReference type="SUPFAM" id="SSF46785">
    <property type="entry name" value="Winged helix' DNA-binding domain"/>
    <property type="match status" value="1"/>
</dbReference>
<reference evidence="5 6" key="1">
    <citation type="submission" date="2023-03" db="EMBL/GenBank/DDBJ databases">
        <title>Bacillus Genome Sequencing.</title>
        <authorList>
            <person name="Dunlap C."/>
        </authorList>
    </citation>
    <scope>NUCLEOTIDE SEQUENCE [LARGE SCALE GENOMIC DNA]</scope>
    <source>
        <strain evidence="5 6">NRS-52</strain>
    </source>
</reference>
<name>A0ABU6PNN2_9BACL</name>
<dbReference type="EMBL" id="JARTLD010000009">
    <property type="protein sequence ID" value="MED5016479.1"/>
    <property type="molecule type" value="Genomic_DNA"/>
</dbReference>
<evidence type="ECO:0000256" key="1">
    <source>
        <dbReference type="ARBA" id="ARBA00023015"/>
    </source>
</evidence>
<comment type="caution">
    <text evidence="5">The sequence shown here is derived from an EMBL/GenBank/DDBJ whole genome shotgun (WGS) entry which is preliminary data.</text>
</comment>